<evidence type="ECO:0000313" key="4">
    <source>
        <dbReference type="Proteomes" id="UP001500279"/>
    </source>
</evidence>
<name>A0ABN1JUF7_9BURK</name>
<proteinExistence type="predicted"/>
<dbReference type="Pfam" id="PF02538">
    <property type="entry name" value="Hydantoinase_B"/>
    <property type="match status" value="1"/>
</dbReference>
<accession>A0ABN1JUF7</accession>
<organism evidence="3 4">
    <name type="scientific">Ideonella azotifigens</name>
    <dbReference type="NCBI Taxonomy" id="513160"/>
    <lineage>
        <taxon>Bacteria</taxon>
        <taxon>Pseudomonadati</taxon>
        <taxon>Pseudomonadota</taxon>
        <taxon>Betaproteobacteria</taxon>
        <taxon>Burkholderiales</taxon>
        <taxon>Sphaerotilaceae</taxon>
        <taxon>Ideonella</taxon>
    </lineage>
</organism>
<reference evidence="3 4" key="1">
    <citation type="journal article" date="2019" name="Int. J. Syst. Evol. Microbiol.">
        <title>The Global Catalogue of Microorganisms (GCM) 10K type strain sequencing project: providing services to taxonomists for standard genome sequencing and annotation.</title>
        <authorList>
            <consortium name="The Broad Institute Genomics Platform"/>
            <consortium name="The Broad Institute Genome Sequencing Center for Infectious Disease"/>
            <person name="Wu L."/>
            <person name="Ma J."/>
        </authorList>
    </citation>
    <scope>NUCLEOTIDE SEQUENCE [LARGE SCALE GENOMIC DNA]</scope>
    <source>
        <strain evidence="3 4">JCM 15503</strain>
    </source>
</reference>
<sequence>MSTAQATTLANTHGTTHGTTRAPDTNASTVDAVTVEIIRNGLYAVTEEMKTNLTRTAYNLIIYEALDFTVGLFTKEGDTVSIGLGLPMFIRGMSETVKAKIRHFGYENILPGDILVTNDAYTTGSHLNHFTFTMPVFHEGKLEGFTCCMAHWLDVGGTLGNVTTDIFSEGIQIPIIKYQREGVVNQDLIDIIAMNVRLADRALGDLRAQITAITTGERRYVELLQRYGADAVNASIRQIMDSSEAVARQNTLSIPDGVYEAESFMDDDGLEIGKRIPIRVKVTVAGDEMTVDLSDVSKQVRGFYNSGFTTGIACAQVAYKCLTTPTDYPVNDGSFRPLKVVMPMGTVISAERPYPMRVWMTFPMTVIDTIFKALAPAIPHRSIAGHHADLVFPNIHGISPEDGRLFIVGIGPLGGGWGAKSSEDGVSVTVCINDGDTHNSPTEQLEAKYPVLVEKYEIRQDSAGAGKYRGGLGAEMVVQALSPFTVTTRIDRVHCKPWGLEGGGDAMGNGLAVRHKGEWKTDHLNAKIFNVRLERGDAYKMLSGGGGGFGDPLERDIEKVAEDVREGYVSAEVAREVYRVALDANGQVHAEATRTLRSAPRAPRNGTAGDLAWAGQ</sequence>
<dbReference type="InterPro" id="IPR045079">
    <property type="entry name" value="Oxoprolinase-like"/>
</dbReference>
<gene>
    <name evidence="3" type="ORF">GCM10009107_14860</name>
</gene>
<comment type="caution">
    <text evidence="3">The sequence shown here is derived from an EMBL/GenBank/DDBJ whole genome shotgun (WGS) entry which is preliminary data.</text>
</comment>
<feature type="domain" description="Hydantoinase B/oxoprolinase" evidence="2">
    <location>
        <begin position="31"/>
        <end position="552"/>
    </location>
</feature>
<dbReference type="PANTHER" id="PTHR11365">
    <property type="entry name" value="5-OXOPROLINASE RELATED"/>
    <property type="match status" value="1"/>
</dbReference>
<dbReference type="EMBL" id="BAAAEW010000006">
    <property type="protein sequence ID" value="GAA0746874.1"/>
    <property type="molecule type" value="Genomic_DNA"/>
</dbReference>
<evidence type="ECO:0000313" key="3">
    <source>
        <dbReference type="EMBL" id="GAA0746874.1"/>
    </source>
</evidence>
<protein>
    <submittedName>
        <fullName evidence="3">Hydantoinase B/oxoprolinase family protein</fullName>
    </submittedName>
</protein>
<feature type="region of interest" description="Disordered" evidence="1">
    <location>
        <begin position="593"/>
        <end position="616"/>
    </location>
</feature>
<dbReference type="InterPro" id="IPR003692">
    <property type="entry name" value="Hydantoinase_B"/>
</dbReference>
<dbReference type="PANTHER" id="PTHR11365:SF23">
    <property type="entry name" value="HYPOTHETICAL 5-OXOPROLINASE (EUROFUNG)-RELATED"/>
    <property type="match status" value="1"/>
</dbReference>
<keyword evidence="4" id="KW-1185">Reference proteome</keyword>
<dbReference type="RefSeq" id="WP_231011227.1">
    <property type="nucleotide sequence ID" value="NZ_BAAAEW010000006.1"/>
</dbReference>
<dbReference type="Proteomes" id="UP001500279">
    <property type="component" value="Unassembled WGS sequence"/>
</dbReference>
<evidence type="ECO:0000259" key="2">
    <source>
        <dbReference type="Pfam" id="PF02538"/>
    </source>
</evidence>
<feature type="region of interest" description="Disordered" evidence="1">
    <location>
        <begin position="1"/>
        <end position="26"/>
    </location>
</feature>
<evidence type="ECO:0000256" key="1">
    <source>
        <dbReference type="SAM" id="MobiDB-lite"/>
    </source>
</evidence>